<name>A0A8D2DLD7_SCIVU</name>
<dbReference type="AntiFam" id="ANF00149">
    <property type="entry name" value="Shadow ORF (opposite cshA)"/>
</dbReference>
<sequence>MAEDHGLSDGDGSIQVAQGLELLVSVIAQDVVLLDGVQRLLLTLQFDNIRVWDHFLGKLPHRVFKGGREKQHLAVPGQHPILPLDADALILVALGGYHHVSLIQNKHFDPLGVNEPELGAPVQDGPRGTNDNLLTDLLTSFHLLSSSLSFF</sequence>
<proteinExistence type="predicted"/>
<keyword evidence="2" id="KW-1185">Reference proteome</keyword>
<dbReference type="Proteomes" id="UP000694564">
    <property type="component" value="Chromosome 17"/>
</dbReference>
<dbReference type="AlphaFoldDB" id="A0A8D2DLD7"/>
<dbReference type="Ensembl" id="ENSSVLT00005029386.1">
    <property type="protein sequence ID" value="ENSSVLP00005026430.1"/>
    <property type="gene ID" value="ENSSVLG00005020944.1"/>
</dbReference>
<reference evidence="1" key="2">
    <citation type="submission" date="2025-09" db="UniProtKB">
        <authorList>
            <consortium name="Ensembl"/>
        </authorList>
    </citation>
    <scope>IDENTIFICATION</scope>
</reference>
<dbReference type="OrthoDB" id="8957154at2759"/>
<protein>
    <submittedName>
        <fullName evidence="1">Uncharacterized protein</fullName>
    </submittedName>
</protein>
<evidence type="ECO:0000313" key="2">
    <source>
        <dbReference type="Proteomes" id="UP000694564"/>
    </source>
</evidence>
<dbReference type="GeneTree" id="ENSGT01150000287412"/>
<reference evidence="1" key="1">
    <citation type="submission" date="2025-08" db="UniProtKB">
        <authorList>
            <consortium name="Ensembl"/>
        </authorList>
    </citation>
    <scope>IDENTIFICATION</scope>
</reference>
<organism evidence="1 2">
    <name type="scientific">Sciurus vulgaris</name>
    <name type="common">Eurasian red squirrel</name>
    <dbReference type="NCBI Taxonomy" id="55149"/>
    <lineage>
        <taxon>Eukaryota</taxon>
        <taxon>Metazoa</taxon>
        <taxon>Chordata</taxon>
        <taxon>Craniata</taxon>
        <taxon>Vertebrata</taxon>
        <taxon>Euteleostomi</taxon>
        <taxon>Mammalia</taxon>
        <taxon>Eutheria</taxon>
        <taxon>Euarchontoglires</taxon>
        <taxon>Glires</taxon>
        <taxon>Rodentia</taxon>
        <taxon>Sciuromorpha</taxon>
        <taxon>Sciuridae</taxon>
        <taxon>Sciurinae</taxon>
        <taxon>Sciurini</taxon>
        <taxon>Sciurus</taxon>
    </lineage>
</organism>
<evidence type="ECO:0000313" key="1">
    <source>
        <dbReference type="Ensembl" id="ENSSVLP00005026430.1"/>
    </source>
</evidence>
<accession>A0A8D2DLD7</accession>